<dbReference type="RefSeq" id="WP_188492027.1">
    <property type="nucleotide sequence ID" value="NZ_BMCS01000003.1"/>
</dbReference>
<dbReference type="Proteomes" id="UP000632454">
    <property type="component" value="Unassembled WGS sequence"/>
</dbReference>
<reference evidence="2" key="1">
    <citation type="journal article" date="2019" name="Int. J. Syst. Evol. Microbiol.">
        <title>The Global Catalogue of Microorganisms (GCM) 10K type strain sequencing project: providing services to taxonomists for standard genome sequencing and annotation.</title>
        <authorList>
            <consortium name="The Broad Institute Genomics Platform"/>
            <consortium name="The Broad Institute Genome Sequencing Center for Infectious Disease"/>
            <person name="Wu L."/>
            <person name="Ma J."/>
        </authorList>
    </citation>
    <scope>NUCLEOTIDE SEQUENCE [LARGE SCALE GENOMIC DNA]</scope>
    <source>
        <strain evidence="2">CCM 7855</strain>
    </source>
</reference>
<proteinExistence type="predicted"/>
<accession>A0ABQ1V785</accession>
<evidence type="ECO:0000313" key="2">
    <source>
        <dbReference type="Proteomes" id="UP000632454"/>
    </source>
</evidence>
<name>A0ABQ1V785_9NOCA</name>
<comment type="caution">
    <text evidence="1">The sequence shown here is derived from an EMBL/GenBank/DDBJ whole genome shotgun (WGS) entry which is preliminary data.</text>
</comment>
<evidence type="ECO:0000313" key="1">
    <source>
        <dbReference type="EMBL" id="GGF39206.1"/>
    </source>
</evidence>
<dbReference type="EMBL" id="BMCS01000003">
    <property type="protein sequence ID" value="GGF39206.1"/>
    <property type="molecule type" value="Genomic_DNA"/>
</dbReference>
<sequence length="69" mass="7348">MPEPDYTPVATFTVADIEYTVTAGELQLADDRELIGPVAAGHINIVGREPDGTIVANTGWNPARRTPDA</sequence>
<protein>
    <submittedName>
        <fullName evidence="1">Uncharacterized protein</fullName>
    </submittedName>
</protein>
<keyword evidence="2" id="KW-1185">Reference proteome</keyword>
<gene>
    <name evidence="1" type="ORF">GCM10007298_38620</name>
</gene>
<organism evidence="1 2">
    <name type="scientific">Williamsia phyllosphaerae</name>
    <dbReference type="NCBI Taxonomy" id="885042"/>
    <lineage>
        <taxon>Bacteria</taxon>
        <taxon>Bacillati</taxon>
        <taxon>Actinomycetota</taxon>
        <taxon>Actinomycetes</taxon>
        <taxon>Mycobacteriales</taxon>
        <taxon>Nocardiaceae</taxon>
        <taxon>Williamsia</taxon>
    </lineage>
</organism>